<sequence>MGSNNAHGYWDLVWQWRGPQRIQAFLWICMYNKLFTNYDRNRQHLTDDPSCPVCHNGVETISHVLRDCLVAKALWLQFLPSSDNTRFFDLNFKDWMFRNLRNDFTARENLDWKMLFGFTC</sequence>
<reference evidence="2" key="1">
    <citation type="submission" date="2023-05" db="EMBL/GenBank/DDBJ databases">
        <authorList>
            <person name="Huff M."/>
        </authorList>
    </citation>
    <scope>NUCLEOTIDE SEQUENCE</scope>
</reference>
<accession>A0AAD2ACQ7</accession>
<dbReference type="AlphaFoldDB" id="A0AAD2ACQ7"/>
<evidence type="ECO:0000313" key="2">
    <source>
        <dbReference type="EMBL" id="CAI9785134.1"/>
    </source>
</evidence>
<organism evidence="2 3">
    <name type="scientific">Fraxinus pennsylvanica</name>
    <dbReference type="NCBI Taxonomy" id="56036"/>
    <lineage>
        <taxon>Eukaryota</taxon>
        <taxon>Viridiplantae</taxon>
        <taxon>Streptophyta</taxon>
        <taxon>Embryophyta</taxon>
        <taxon>Tracheophyta</taxon>
        <taxon>Spermatophyta</taxon>
        <taxon>Magnoliopsida</taxon>
        <taxon>eudicotyledons</taxon>
        <taxon>Gunneridae</taxon>
        <taxon>Pentapetalae</taxon>
        <taxon>asterids</taxon>
        <taxon>lamiids</taxon>
        <taxon>Lamiales</taxon>
        <taxon>Oleaceae</taxon>
        <taxon>Oleeae</taxon>
        <taxon>Fraxinus</taxon>
    </lineage>
</organism>
<evidence type="ECO:0000259" key="1">
    <source>
        <dbReference type="Pfam" id="PF13966"/>
    </source>
</evidence>
<protein>
    <recommendedName>
        <fullName evidence="1">Reverse transcriptase zinc-binding domain-containing protein</fullName>
    </recommendedName>
</protein>
<keyword evidence="3" id="KW-1185">Reference proteome</keyword>
<dbReference type="Proteomes" id="UP000834106">
    <property type="component" value="Chromosome 21"/>
</dbReference>
<evidence type="ECO:0000313" key="3">
    <source>
        <dbReference type="Proteomes" id="UP000834106"/>
    </source>
</evidence>
<name>A0AAD2ACQ7_9LAMI</name>
<proteinExistence type="predicted"/>
<gene>
    <name evidence="2" type="ORF">FPE_LOCUS32564</name>
</gene>
<feature type="domain" description="Reverse transcriptase zinc-binding" evidence="1">
    <location>
        <begin position="6"/>
        <end position="75"/>
    </location>
</feature>
<dbReference type="InterPro" id="IPR026960">
    <property type="entry name" value="RVT-Znf"/>
</dbReference>
<dbReference type="EMBL" id="OU503056">
    <property type="protein sequence ID" value="CAI9785134.1"/>
    <property type="molecule type" value="Genomic_DNA"/>
</dbReference>
<dbReference type="Pfam" id="PF13966">
    <property type="entry name" value="zf-RVT"/>
    <property type="match status" value="1"/>
</dbReference>